<reference evidence="5" key="1">
    <citation type="submission" date="2024-03" db="EMBL/GenBank/DDBJ databases">
        <title>WGS assembly of Saponaria officinalis var. Norfolk2.</title>
        <authorList>
            <person name="Jenkins J."/>
            <person name="Shu S."/>
            <person name="Grimwood J."/>
            <person name="Barry K."/>
            <person name="Goodstein D."/>
            <person name="Schmutz J."/>
            <person name="Leebens-Mack J."/>
            <person name="Osbourn A."/>
        </authorList>
    </citation>
    <scope>NUCLEOTIDE SEQUENCE [LARGE SCALE GENOMIC DNA]</scope>
    <source>
        <strain evidence="5">JIC</strain>
    </source>
</reference>
<comment type="caution">
    <text evidence="5">The sequence shown here is derived from an EMBL/GenBank/DDBJ whole genome shotgun (WGS) entry which is preliminary data.</text>
</comment>
<keyword evidence="1" id="KW-0238">DNA-binding</keyword>
<evidence type="ECO:0000256" key="1">
    <source>
        <dbReference type="ARBA" id="ARBA00023125"/>
    </source>
</evidence>
<evidence type="ECO:0000259" key="4">
    <source>
        <dbReference type="Pfam" id="PF16900"/>
    </source>
</evidence>
<gene>
    <name evidence="5" type="ORF">RND81_04G137600</name>
</gene>
<feature type="domain" description="Replication factor A C-terminal" evidence="3">
    <location>
        <begin position="308"/>
        <end position="407"/>
    </location>
</feature>
<evidence type="ECO:0000256" key="2">
    <source>
        <dbReference type="SAM" id="MobiDB-lite"/>
    </source>
</evidence>
<dbReference type="InterPro" id="IPR013955">
    <property type="entry name" value="Rep_factor-A_C"/>
</dbReference>
<sequence>MKPERVFLDELNANSKAYKVKVKVIEKGRAKTSPQKKVVFQNLLLQDDKGNRMKGTLFGDQVEGYNDAFVYNGNYEIANAPIKPCQSQWKTSPNDLDYQMSFGRQTIIQPIDTESGPILPEYQTIAQIPKVVNEEEKFDVLGVVIYIEEKPRKVVTGQGRELLVREIVIVDHRVQQPMLISAWNDLAENDCETLNTWSEKFPVFGFTALRVSSYKGIKGLSLTTNMSTTFIQSPKGIRASNLEEWALRHQDVLADMQARVLDVRTVKTERVVKTIEALRKKRVQNTLQEERHWLRVVIPDPEIDKINAYLGCSNCGKRVDVPAGQVYTCTTCSKKDCVSSPRITFNCDVTDGAGQLAITAFTEDSEKLFRQTAPGLFRLKNLDDQKTFQMIIKLLQTSTFLIQVGPKATLIRNKVLQWVLKKVEVEGDPEISGGVTKVTTLLTPNEATELEPTMPGASQGISKCGEVSDEISVSPSSTTSNKQMPISMTTCKKAITSNDGPEPVAVEPSQHPTID</sequence>
<evidence type="ECO:0000313" key="5">
    <source>
        <dbReference type="EMBL" id="KAK9734408.1"/>
    </source>
</evidence>
<organism evidence="5 6">
    <name type="scientific">Saponaria officinalis</name>
    <name type="common">Common soapwort</name>
    <name type="synonym">Lychnis saponaria</name>
    <dbReference type="NCBI Taxonomy" id="3572"/>
    <lineage>
        <taxon>Eukaryota</taxon>
        <taxon>Viridiplantae</taxon>
        <taxon>Streptophyta</taxon>
        <taxon>Embryophyta</taxon>
        <taxon>Tracheophyta</taxon>
        <taxon>Spermatophyta</taxon>
        <taxon>Magnoliopsida</taxon>
        <taxon>eudicotyledons</taxon>
        <taxon>Gunneridae</taxon>
        <taxon>Pentapetalae</taxon>
        <taxon>Caryophyllales</taxon>
        <taxon>Caryophyllaceae</taxon>
        <taxon>Caryophylleae</taxon>
        <taxon>Saponaria</taxon>
    </lineage>
</organism>
<evidence type="ECO:0000313" key="6">
    <source>
        <dbReference type="Proteomes" id="UP001443914"/>
    </source>
</evidence>
<proteinExistence type="predicted"/>
<dbReference type="PANTHER" id="PTHR47165:SF4">
    <property type="entry name" value="OS03G0429900 PROTEIN"/>
    <property type="match status" value="1"/>
</dbReference>
<dbReference type="Proteomes" id="UP001443914">
    <property type="component" value="Unassembled WGS sequence"/>
</dbReference>
<dbReference type="AlphaFoldDB" id="A0AAW1LMP7"/>
<keyword evidence="6" id="KW-1185">Reference proteome</keyword>
<evidence type="ECO:0000259" key="3">
    <source>
        <dbReference type="Pfam" id="PF08646"/>
    </source>
</evidence>
<protein>
    <recommendedName>
        <fullName evidence="7">Replication protein A subunit</fullName>
    </recommendedName>
</protein>
<dbReference type="GO" id="GO:0003677">
    <property type="term" value="F:DNA binding"/>
    <property type="evidence" value="ECO:0007669"/>
    <property type="project" value="UniProtKB-KW"/>
</dbReference>
<feature type="region of interest" description="Disordered" evidence="2">
    <location>
        <begin position="493"/>
        <end position="515"/>
    </location>
</feature>
<evidence type="ECO:0008006" key="7">
    <source>
        <dbReference type="Google" id="ProtNLM"/>
    </source>
</evidence>
<dbReference type="InterPro" id="IPR012340">
    <property type="entry name" value="NA-bd_OB-fold"/>
</dbReference>
<dbReference type="Pfam" id="PF16900">
    <property type="entry name" value="REPA_OB_2"/>
    <property type="match status" value="1"/>
</dbReference>
<dbReference type="Pfam" id="PF08646">
    <property type="entry name" value="Rep_fac-A_C"/>
    <property type="match status" value="1"/>
</dbReference>
<accession>A0AAW1LMP7</accession>
<name>A0AAW1LMP7_SAPOF</name>
<dbReference type="Gene3D" id="2.40.50.140">
    <property type="entry name" value="Nucleic acid-binding proteins"/>
    <property type="match status" value="3"/>
</dbReference>
<dbReference type="SUPFAM" id="SSF50249">
    <property type="entry name" value="Nucleic acid-binding proteins"/>
    <property type="match status" value="3"/>
</dbReference>
<dbReference type="PANTHER" id="PTHR47165">
    <property type="entry name" value="OS03G0429900 PROTEIN"/>
    <property type="match status" value="1"/>
</dbReference>
<dbReference type="EMBL" id="JBDFQZ010000004">
    <property type="protein sequence ID" value="KAK9734408.1"/>
    <property type="molecule type" value="Genomic_DNA"/>
</dbReference>
<dbReference type="InterPro" id="IPR031657">
    <property type="entry name" value="REPA_OB_2"/>
</dbReference>
<feature type="domain" description="Replication protein A OB" evidence="4">
    <location>
        <begin position="132"/>
        <end position="225"/>
    </location>
</feature>